<keyword evidence="3" id="KW-1185">Reference proteome</keyword>
<evidence type="ECO:0000256" key="1">
    <source>
        <dbReference type="SAM" id="MobiDB-lite"/>
    </source>
</evidence>
<organism evidence="2 3">
    <name type="scientific">Acidovorax bellezanensis</name>
    <dbReference type="NCBI Taxonomy" id="2976702"/>
    <lineage>
        <taxon>Bacteria</taxon>
        <taxon>Pseudomonadati</taxon>
        <taxon>Pseudomonadota</taxon>
        <taxon>Betaproteobacteria</taxon>
        <taxon>Burkholderiales</taxon>
        <taxon>Comamonadaceae</taxon>
        <taxon>Acidovorax</taxon>
    </lineage>
</organism>
<gene>
    <name evidence="2" type="ORF">N0K08_18405</name>
</gene>
<sequence length="123" mass="12772">MQLSDSLAQAEAAVQALTAALAGNDADVLEASSTGLRDAFMSLAVLSQQHSRSGRPLEAGLQQRIDSVGGQLGPLREQLARANAMTGQQVAALLPSQSASPTYEALAGRPARQSPARIYRSEG</sequence>
<evidence type="ECO:0000313" key="3">
    <source>
        <dbReference type="Proteomes" id="UP001525968"/>
    </source>
</evidence>
<protein>
    <recommendedName>
        <fullName evidence="4">Flagellar protein FlgN</fullName>
    </recommendedName>
</protein>
<reference evidence="2 3" key="1">
    <citation type="submission" date="2022-09" db="EMBL/GenBank/DDBJ databases">
        <title>Draft genome of isolate Be4.</title>
        <authorList>
            <person name="Sanchez-Castro I."/>
            <person name="Martinez-Rodriguez P."/>
            <person name="Descostes M."/>
            <person name="Merroun M."/>
        </authorList>
    </citation>
    <scope>NUCLEOTIDE SEQUENCE [LARGE SCALE GENOMIC DNA]</scope>
    <source>
        <strain evidence="2 3">Be4</strain>
    </source>
</reference>
<evidence type="ECO:0008006" key="4">
    <source>
        <dbReference type="Google" id="ProtNLM"/>
    </source>
</evidence>
<evidence type="ECO:0000313" key="2">
    <source>
        <dbReference type="EMBL" id="MCT9812607.1"/>
    </source>
</evidence>
<dbReference type="EMBL" id="JAODYH010000010">
    <property type="protein sequence ID" value="MCT9812607.1"/>
    <property type="molecule type" value="Genomic_DNA"/>
</dbReference>
<dbReference type="RefSeq" id="WP_261501849.1">
    <property type="nucleotide sequence ID" value="NZ_JAODYH010000010.1"/>
</dbReference>
<accession>A0ABT2PQ62</accession>
<dbReference type="Proteomes" id="UP001525968">
    <property type="component" value="Unassembled WGS sequence"/>
</dbReference>
<comment type="caution">
    <text evidence="2">The sequence shown here is derived from an EMBL/GenBank/DDBJ whole genome shotgun (WGS) entry which is preliminary data.</text>
</comment>
<feature type="region of interest" description="Disordered" evidence="1">
    <location>
        <begin position="103"/>
        <end position="123"/>
    </location>
</feature>
<name>A0ABT2PQ62_9BURK</name>
<proteinExistence type="predicted"/>